<dbReference type="PROSITE" id="PS00297">
    <property type="entry name" value="HSP70_1"/>
    <property type="match status" value="1"/>
</dbReference>
<evidence type="ECO:0000313" key="8">
    <source>
        <dbReference type="Proteomes" id="UP000185544"/>
    </source>
</evidence>
<dbReference type="PROSITE" id="PS01036">
    <property type="entry name" value="HSP70_3"/>
    <property type="match status" value="1"/>
</dbReference>
<evidence type="ECO:0000256" key="3">
    <source>
        <dbReference type="ARBA" id="ARBA00022840"/>
    </source>
</evidence>
<dbReference type="InterPro" id="IPR010236">
    <property type="entry name" value="ISC_FeS_clus_asmbl_HscA"/>
</dbReference>
<accession>A0A1L6MWE3</accession>
<dbReference type="InterPro" id="IPR018181">
    <property type="entry name" value="Heat_shock_70_CS"/>
</dbReference>
<dbReference type="GO" id="GO:0016887">
    <property type="term" value="F:ATP hydrolysis activity"/>
    <property type="evidence" value="ECO:0007669"/>
    <property type="project" value="UniProtKB-UniRule"/>
</dbReference>
<dbReference type="Gene3D" id="3.30.420.40">
    <property type="match status" value="2"/>
</dbReference>
<sequence>MALLDISDPKAPPRPIGIDLGTTNSLVACVRHGHPDVLTDCGEQVLLPSAVFYGENNEILVGDKAKEKAFDYPQQTILSVKRYMGRAADEPEVRNFNPYLFATSEGERANIVRFRVGSREITPVEVSAEILKALRQRAEKHLTRVGGAVITVPAYFNDAQRQATKDAARLAGMEVLRLLNEPTAAALAYGLDRQKNGIFAVYDLGGGTFDITILLLEDGIFKVKATGGDSSLGGDDFDRAIVCHLLDLSGWKEGEVHPPMFVRSLLEKARAIKHGLTETDEVTFDLKLYGQMENAAFSLSRDQLAVLISPLLEKTAVVCRRALKDARLLPEQLDGVILVGGSTRMPIVRAHVRDVFGQEPLVDLDPETIVVLGAAIQADILAGEQSDRDVLLLDVLPLSLGVEVGGGLVDKILHRNMTIPVSAKTVYTTQEDGQTGFAIHVLQGERERVQDCRSLARFTLRGIPPMKAGFAQLEVVFSIDTDGLLSVHAKELTTGKEQSVSVKPSYGLDEEAVERMLEEAYDRAEEDLKARKLLEAREEAHRLLRAVRGSLEKDKALLLPGEEANIEKAIQMLVFALEKEDADPIQNSIKTLDQATSNFALRRINHALSNVLRGHRTDEIE</sequence>
<evidence type="ECO:0000256" key="4">
    <source>
        <dbReference type="ARBA" id="ARBA00023186"/>
    </source>
</evidence>
<dbReference type="EMBL" id="CP016908">
    <property type="protein sequence ID" value="APR99846.1"/>
    <property type="molecule type" value="Genomic_DNA"/>
</dbReference>
<organism evidence="7 8">
    <name type="scientific">Pajaroellobacter abortibovis</name>
    <dbReference type="NCBI Taxonomy" id="1882918"/>
    <lineage>
        <taxon>Bacteria</taxon>
        <taxon>Pseudomonadati</taxon>
        <taxon>Myxococcota</taxon>
        <taxon>Polyangia</taxon>
        <taxon>Polyangiales</taxon>
        <taxon>Polyangiaceae</taxon>
    </lineage>
</organism>
<dbReference type="GO" id="GO:0140662">
    <property type="term" value="F:ATP-dependent protein folding chaperone"/>
    <property type="evidence" value="ECO:0007669"/>
    <property type="project" value="InterPro"/>
</dbReference>
<comment type="function">
    <text evidence="5">Chaperone involved in the maturation of iron-sulfur cluster-containing proteins. Has a low intrinsic ATPase activity which is markedly stimulated by HscB.</text>
</comment>
<dbReference type="GO" id="GO:0016226">
    <property type="term" value="P:iron-sulfur cluster assembly"/>
    <property type="evidence" value="ECO:0007669"/>
    <property type="project" value="InterPro"/>
</dbReference>
<dbReference type="PRINTS" id="PR00301">
    <property type="entry name" value="HEATSHOCK70"/>
</dbReference>
<gene>
    <name evidence="5" type="primary">hscA</name>
    <name evidence="7" type="ORF">BCY86_03515</name>
</gene>
<evidence type="ECO:0000256" key="2">
    <source>
        <dbReference type="ARBA" id="ARBA00022741"/>
    </source>
</evidence>
<dbReference type="HAMAP" id="MF_00679">
    <property type="entry name" value="HscA"/>
    <property type="match status" value="1"/>
</dbReference>
<dbReference type="InterPro" id="IPR029047">
    <property type="entry name" value="HSP70_peptide-bd_sf"/>
</dbReference>
<keyword evidence="2 5" id="KW-0547">Nucleotide-binding</keyword>
<dbReference type="SUPFAM" id="SSF100934">
    <property type="entry name" value="Heat shock protein 70kD (HSP70), C-terminal subdomain"/>
    <property type="match status" value="1"/>
</dbReference>
<evidence type="ECO:0000256" key="1">
    <source>
        <dbReference type="ARBA" id="ARBA00007381"/>
    </source>
</evidence>
<proteinExistence type="inferred from homology"/>
<reference evidence="7 8" key="1">
    <citation type="submission" date="2016-08" db="EMBL/GenBank/DDBJ databases">
        <title>Identification and validation of antigenic proteins from Pajaroellobacter abortibovis using de-novo genome sequence assembly and reverse vaccinology.</title>
        <authorList>
            <person name="Welly B.T."/>
            <person name="Miller M.R."/>
            <person name="Stott J.L."/>
            <person name="Blanchard M.T."/>
            <person name="Islas-Trejo A.D."/>
            <person name="O'Rourke S.M."/>
            <person name="Young A.E."/>
            <person name="Medrano J.F."/>
            <person name="Van Eenennaam A.L."/>
        </authorList>
    </citation>
    <scope>NUCLEOTIDE SEQUENCE [LARGE SCALE GENOMIC DNA]</scope>
    <source>
        <strain evidence="7 8">BTF92-0548A/99-0131</strain>
    </source>
</reference>
<keyword evidence="8" id="KW-1185">Reference proteome</keyword>
<dbReference type="GO" id="GO:0005524">
    <property type="term" value="F:ATP binding"/>
    <property type="evidence" value="ECO:0007669"/>
    <property type="project" value="UniProtKB-KW"/>
</dbReference>
<dbReference type="OrthoDB" id="9766019at2"/>
<dbReference type="GO" id="GO:0051082">
    <property type="term" value="F:unfolded protein binding"/>
    <property type="evidence" value="ECO:0007669"/>
    <property type="project" value="InterPro"/>
</dbReference>
<evidence type="ECO:0000256" key="6">
    <source>
        <dbReference type="RuleBase" id="RU003322"/>
    </source>
</evidence>
<dbReference type="InterPro" id="IPR043129">
    <property type="entry name" value="ATPase_NBD"/>
</dbReference>
<keyword evidence="3 5" id="KW-0067">ATP-binding</keyword>
<dbReference type="PANTHER" id="PTHR19375">
    <property type="entry name" value="HEAT SHOCK PROTEIN 70KDA"/>
    <property type="match status" value="1"/>
</dbReference>
<comment type="similarity">
    <text evidence="1 5 6">Belongs to the heat shock protein 70 family.</text>
</comment>
<dbReference type="KEGG" id="pabo:BCY86_03515"/>
<dbReference type="Gene3D" id="1.20.1270.10">
    <property type="match status" value="1"/>
</dbReference>
<name>A0A1L6MWE3_9BACT</name>
<dbReference type="SUPFAM" id="SSF53067">
    <property type="entry name" value="Actin-like ATPase domain"/>
    <property type="match status" value="2"/>
</dbReference>
<dbReference type="InterPro" id="IPR013126">
    <property type="entry name" value="Hsp_70_fam"/>
</dbReference>
<protein>
    <recommendedName>
        <fullName evidence="5">Chaperone protein HscA homolog</fullName>
    </recommendedName>
</protein>
<dbReference type="AlphaFoldDB" id="A0A1L6MWE3"/>
<dbReference type="NCBIfam" id="NF003520">
    <property type="entry name" value="PRK05183.1"/>
    <property type="match status" value="1"/>
</dbReference>
<keyword evidence="4 5" id="KW-0143">Chaperone</keyword>
<dbReference type="SUPFAM" id="SSF100920">
    <property type="entry name" value="Heat shock protein 70kD (HSP70), peptide-binding domain"/>
    <property type="match status" value="1"/>
</dbReference>
<dbReference type="NCBIfam" id="TIGR01991">
    <property type="entry name" value="HscA"/>
    <property type="match status" value="1"/>
</dbReference>
<dbReference type="InterPro" id="IPR029048">
    <property type="entry name" value="HSP70_C_sf"/>
</dbReference>
<dbReference type="Pfam" id="PF00012">
    <property type="entry name" value="HSP70"/>
    <property type="match status" value="1"/>
</dbReference>
<dbReference type="PROSITE" id="PS00329">
    <property type="entry name" value="HSP70_2"/>
    <property type="match status" value="1"/>
</dbReference>
<dbReference type="STRING" id="1882918.BCY86_03515"/>
<dbReference type="Gene3D" id="3.90.640.10">
    <property type="entry name" value="Actin, Chain A, domain 4"/>
    <property type="match status" value="1"/>
</dbReference>
<evidence type="ECO:0000256" key="5">
    <source>
        <dbReference type="HAMAP-Rule" id="MF_00679"/>
    </source>
</evidence>
<dbReference type="Proteomes" id="UP000185544">
    <property type="component" value="Chromosome"/>
</dbReference>
<dbReference type="Gene3D" id="2.60.34.10">
    <property type="entry name" value="Substrate Binding Domain Of DNAk, Chain A, domain 1"/>
    <property type="match status" value="1"/>
</dbReference>
<evidence type="ECO:0000313" key="7">
    <source>
        <dbReference type="EMBL" id="APR99846.1"/>
    </source>
</evidence>